<dbReference type="PRINTS" id="PR00081">
    <property type="entry name" value="GDHRDH"/>
</dbReference>
<comment type="similarity">
    <text evidence="1">Belongs to the short-chain dehydrogenases/reductases (SDR) family.</text>
</comment>
<dbReference type="Gene3D" id="3.40.50.720">
    <property type="entry name" value="NAD(P)-binding Rossmann-like Domain"/>
    <property type="match status" value="1"/>
</dbReference>
<dbReference type="AlphaFoldDB" id="A0A381TNA8"/>
<feature type="domain" description="Ketoreductase" evidence="2">
    <location>
        <begin position="5"/>
        <end position="180"/>
    </location>
</feature>
<organism evidence="3">
    <name type="scientific">marine metagenome</name>
    <dbReference type="NCBI Taxonomy" id="408172"/>
    <lineage>
        <taxon>unclassified sequences</taxon>
        <taxon>metagenomes</taxon>
        <taxon>ecological metagenomes</taxon>
    </lineage>
</organism>
<proteinExistence type="inferred from homology"/>
<evidence type="ECO:0000313" key="3">
    <source>
        <dbReference type="EMBL" id="SVA17319.1"/>
    </source>
</evidence>
<dbReference type="GO" id="GO:0032787">
    <property type="term" value="P:monocarboxylic acid metabolic process"/>
    <property type="evidence" value="ECO:0007669"/>
    <property type="project" value="UniProtKB-ARBA"/>
</dbReference>
<sequence>MLKDKHVVITGGGSGIGASIAEALAKSGAKTTIMGRNYQRLQEKAEQLVQGFAAEVDVTDEEKVNIAFQKAVQQHGVIDILINNAGNAISVPFEKMKAEQWNEMISLNLTGVFHCTQACLPAMKKQKWGRVINIASTAGLKAYAYVSAYCAAKHGVIGLTRSLALETANAGITVNAICPGYTETAITESAIENISLKTGRTKADAREELLKNNPQKRFIQPEEIANTVLWLCQHEAASVTGQAISISGGEVMS</sequence>
<dbReference type="NCBIfam" id="NF009093">
    <property type="entry name" value="PRK12429.1"/>
    <property type="match status" value="1"/>
</dbReference>
<dbReference type="PANTHER" id="PTHR42879">
    <property type="entry name" value="3-OXOACYL-(ACYL-CARRIER-PROTEIN) REDUCTASE"/>
    <property type="match status" value="1"/>
</dbReference>
<dbReference type="InterPro" id="IPR050259">
    <property type="entry name" value="SDR"/>
</dbReference>
<dbReference type="CDD" id="cd05233">
    <property type="entry name" value="SDR_c"/>
    <property type="match status" value="1"/>
</dbReference>
<dbReference type="InterPro" id="IPR002347">
    <property type="entry name" value="SDR_fam"/>
</dbReference>
<evidence type="ECO:0000256" key="1">
    <source>
        <dbReference type="ARBA" id="ARBA00006484"/>
    </source>
</evidence>
<dbReference type="SUPFAM" id="SSF51735">
    <property type="entry name" value="NAD(P)-binding Rossmann-fold domains"/>
    <property type="match status" value="1"/>
</dbReference>
<dbReference type="InterPro" id="IPR020904">
    <property type="entry name" value="Sc_DH/Rdtase_CS"/>
</dbReference>
<dbReference type="InterPro" id="IPR057326">
    <property type="entry name" value="KR_dom"/>
</dbReference>
<dbReference type="SMART" id="SM00822">
    <property type="entry name" value="PKS_KR"/>
    <property type="match status" value="1"/>
</dbReference>
<dbReference type="PRINTS" id="PR00080">
    <property type="entry name" value="SDRFAMILY"/>
</dbReference>
<dbReference type="Pfam" id="PF00106">
    <property type="entry name" value="adh_short"/>
    <property type="match status" value="1"/>
</dbReference>
<dbReference type="NCBIfam" id="NF009466">
    <property type="entry name" value="PRK12826.1-2"/>
    <property type="match status" value="1"/>
</dbReference>
<protein>
    <recommendedName>
        <fullName evidence="2">Ketoreductase domain-containing protein</fullName>
    </recommendedName>
</protein>
<dbReference type="InterPro" id="IPR036291">
    <property type="entry name" value="NAD(P)-bd_dom_sf"/>
</dbReference>
<dbReference type="PROSITE" id="PS00061">
    <property type="entry name" value="ADH_SHORT"/>
    <property type="match status" value="1"/>
</dbReference>
<dbReference type="FunFam" id="3.40.50.720:FF:000084">
    <property type="entry name" value="Short-chain dehydrogenase reductase"/>
    <property type="match status" value="1"/>
</dbReference>
<evidence type="ECO:0000259" key="2">
    <source>
        <dbReference type="SMART" id="SM00822"/>
    </source>
</evidence>
<dbReference type="PANTHER" id="PTHR42879:SF2">
    <property type="entry name" value="3-OXOACYL-[ACYL-CARRIER-PROTEIN] REDUCTASE FABG"/>
    <property type="match status" value="1"/>
</dbReference>
<reference evidence="3" key="1">
    <citation type="submission" date="2018-05" db="EMBL/GenBank/DDBJ databases">
        <authorList>
            <person name="Lanie J.A."/>
            <person name="Ng W.-L."/>
            <person name="Kazmierczak K.M."/>
            <person name="Andrzejewski T.M."/>
            <person name="Davidsen T.M."/>
            <person name="Wayne K.J."/>
            <person name="Tettelin H."/>
            <person name="Glass J.I."/>
            <person name="Rusch D."/>
            <person name="Podicherti R."/>
            <person name="Tsui H.-C.T."/>
            <person name="Winkler M.E."/>
        </authorList>
    </citation>
    <scope>NUCLEOTIDE SEQUENCE</scope>
</reference>
<accession>A0A381TNA8</accession>
<gene>
    <name evidence="3" type="ORF">METZ01_LOCUS70173</name>
</gene>
<dbReference type="EMBL" id="UINC01004853">
    <property type="protein sequence ID" value="SVA17319.1"/>
    <property type="molecule type" value="Genomic_DNA"/>
</dbReference>
<name>A0A381TNA8_9ZZZZ</name>